<dbReference type="Gene3D" id="1.10.510.10">
    <property type="entry name" value="Transferase(Phosphotransferase) domain 1"/>
    <property type="match status" value="1"/>
</dbReference>
<dbReference type="GO" id="GO:0005829">
    <property type="term" value="C:cytosol"/>
    <property type="evidence" value="ECO:0007669"/>
    <property type="project" value="TreeGrafter"/>
</dbReference>
<dbReference type="PROSITE" id="PS50011">
    <property type="entry name" value="PROTEIN_KINASE_DOM"/>
    <property type="match status" value="1"/>
</dbReference>
<organism evidence="11 12">
    <name type="scientific">Aspergillus puulaauensis</name>
    <dbReference type="NCBI Taxonomy" id="1220207"/>
    <lineage>
        <taxon>Eukaryota</taxon>
        <taxon>Fungi</taxon>
        <taxon>Dikarya</taxon>
        <taxon>Ascomycota</taxon>
        <taxon>Pezizomycotina</taxon>
        <taxon>Eurotiomycetes</taxon>
        <taxon>Eurotiomycetidae</taxon>
        <taxon>Eurotiales</taxon>
        <taxon>Aspergillaceae</taxon>
        <taxon>Aspergillus</taxon>
    </lineage>
</organism>
<dbReference type="Pfam" id="PF00069">
    <property type="entry name" value="Pkinase"/>
    <property type="match status" value="1"/>
</dbReference>
<dbReference type="InterPro" id="IPR000719">
    <property type="entry name" value="Prot_kinase_dom"/>
</dbReference>
<keyword evidence="4" id="KW-0547">Nucleotide-binding</keyword>
<dbReference type="PANTHER" id="PTHR24343">
    <property type="entry name" value="SERINE/THREONINE KINASE"/>
    <property type="match status" value="1"/>
</dbReference>
<keyword evidence="3" id="KW-0808">Transferase</keyword>
<evidence type="ECO:0000259" key="10">
    <source>
        <dbReference type="PROSITE" id="PS50011"/>
    </source>
</evidence>
<dbReference type="KEGG" id="apuu:APUU_30060A"/>
<dbReference type="EC" id="2.7.11.1" evidence="1"/>
<feature type="region of interest" description="Disordered" evidence="9">
    <location>
        <begin position="16"/>
        <end position="59"/>
    </location>
</feature>
<evidence type="ECO:0000313" key="12">
    <source>
        <dbReference type="Proteomes" id="UP000654913"/>
    </source>
</evidence>
<dbReference type="GeneID" id="64971840"/>
<evidence type="ECO:0000256" key="4">
    <source>
        <dbReference type="ARBA" id="ARBA00022741"/>
    </source>
</evidence>
<feature type="domain" description="Protein kinase" evidence="10">
    <location>
        <begin position="144"/>
        <end position="413"/>
    </location>
</feature>
<reference evidence="11" key="1">
    <citation type="submission" date="2021-01" db="EMBL/GenBank/DDBJ databases">
        <authorList>
            <consortium name="Aspergillus puulaauensis MK2 genome sequencing consortium"/>
            <person name="Kazuki M."/>
            <person name="Futagami T."/>
        </authorList>
    </citation>
    <scope>NUCLEOTIDE SEQUENCE</scope>
    <source>
        <strain evidence="11">MK2</strain>
    </source>
</reference>
<dbReference type="SUPFAM" id="SSF56112">
    <property type="entry name" value="Protein kinase-like (PK-like)"/>
    <property type="match status" value="1"/>
</dbReference>
<reference evidence="11" key="2">
    <citation type="submission" date="2021-02" db="EMBL/GenBank/DDBJ databases">
        <title>Aspergillus puulaauensis MK2 genome sequence.</title>
        <authorList>
            <person name="Futagami T."/>
            <person name="Mori K."/>
            <person name="Kadooka C."/>
            <person name="Tanaka T."/>
        </authorList>
    </citation>
    <scope>NUCLEOTIDE SEQUENCE</scope>
    <source>
        <strain evidence="11">MK2</strain>
    </source>
</reference>
<dbReference type="GO" id="GO:0030003">
    <property type="term" value="P:intracellular monoatomic cation homeostasis"/>
    <property type="evidence" value="ECO:0007669"/>
    <property type="project" value="TreeGrafter"/>
</dbReference>
<dbReference type="RefSeq" id="XP_041554029.1">
    <property type="nucleotide sequence ID" value="XM_041701111.1"/>
</dbReference>
<dbReference type="EMBL" id="AP024445">
    <property type="protein sequence ID" value="BCS21835.1"/>
    <property type="molecule type" value="Genomic_DNA"/>
</dbReference>
<name>A0A7R8ALM1_9EURO</name>
<comment type="catalytic activity">
    <reaction evidence="7">
        <text>L-threonyl-[protein] + ATP = O-phospho-L-threonyl-[protein] + ADP + H(+)</text>
        <dbReference type="Rhea" id="RHEA:46608"/>
        <dbReference type="Rhea" id="RHEA-COMP:11060"/>
        <dbReference type="Rhea" id="RHEA-COMP:11605"/>
        <dbReference type="ChEBI" id="CHEBI:15378"/>
        <dbReference type="ChEBI" id="CHEBI:30013"/>
        <dbReference type="ChEBI" id="CHEBI:30616"/>
        <dbReference type="ChEBI" id="CHEBI:61977"/>
        <dbReference type="ChEBI" id="CHEBI:456216"/>
        <dbReference type="EC" id="2.7.11.1"/>
    </reaction>
</comment>
<keyword evidence="12" id="KW-1185">Reference proteome</keyword>
<dbReference type="Proteomes" id="UP000654913">
    <property type="component" value="Chromosome 3"/>
</dbReference>
<dbReference type="PROSITE" id="PS00108">
    <property type="entry name" value="PROTEIN_KINASE_ST"/>
    <property type="match status" value="1"/>
</dbReference>
<sequence length="425" mass="48180">MPLDFQPFLHRFLKQSDHKATAQPPVKNSLIAPGETHLPRAGYGSTSTMEPGRKDSSGSFTFNLKDVEHLYPRPHPSHNHFQPQRRGSVWDSLTELSGSRKTSRSNSVIAIPPREDWEHWADTNLPKDQALEKDRMAAITKKYGDIIQVTGLGDYAVILQAHKVQYCPPLDNYYGLKVFRSRPEESRDNYTKRVTSEFAIVSELRHQNIIRTFELLPIGGGGNLCACMEYCAGGDLHSLITAARKLPEDEANCLLKQLLRGVRYLHEQGVAHQDLKPENLLLTPRGCLKISDFGHSQRFRGPSDDKSYVRRATERRDSRPYLSPEQYLDGEFDPRWADVWAAAIVYVAMRTGRNMWKEATEEDEEFKQFKGTGKNALLDEIYNGPSRRTLLRMLSVDPTSRPGAAEVLSSDWLQSVQTCVPPTET</sequence>
<gene>
    <name evidence="11" type="primary">SAT4_2</name>
    <name evidence="11" type="ORF">APUU_30060A</name>
</gene>
<evidence type="ECO:0000256" key="7">
    <source>
        <dbReference type="ARBA" id="ARBA00047899"/>
    </source>
</evidence>
<evidence type="ECO:0000256" key="1">
    <source>
        <dbReference type="ARBA" id="ARBA00012513"/>
    </source>
</evidence>
<dbReference type="InterPro" id="IPR011009">
    <property type="entry name" value="Kinase-like_dom_sf"/>
</dbReference>
<dbReference type="PANTHER" id="PTHR24343:SF558">
    <property type="entry name" value="PROTEIN KINASE DOMAIN-CONTAINING PROTEIN"/>
    <property type="match status" value="1"/>
</dbReference>
<evidence type="ECO:0000256" key="2">
    <source>
        <dbReference type="ARBA" id="ARBA00022527"/>
    </source>
</evidence>
<dbReference type="SMART" id="SM00220">
    <property type="entry name" value="S_TKc"/>
    <property type="match status" value="1"/>
</dbReference>
<dbReference type="OrthoDB" id="6513151at2759"/>
<proteinExistence type="predicted"/>
<evidence type="ECO:0000256" key="5">
    <source>
        <dbReference type="ARBA" id="ARBA00022777"/>
    </source>
</evidence>
<keyword evidence="6" id="KW-0067">ATP-binding</keyword>
<dbReference type="GO" id="GO:0004674">
    <property type="term" value="F:protein serine/threonine kinase activity"/>
    <property type="evidence" value="ECO:0007669"/>
    <property type="project" value="UniProtKB-KW"/>
</dbReference>
<evidence type="ECO:0000256" key="6">
    <source>
        <dbReference type="ARBA" id="ARBA00022840"/>
    </source>
</evidence>
<evidence type="ECO:0000313" key="11">
    <source>
        <dbReference type="EMBL" id="BCS21835.1"/>
    </source>
</evidence>
<protein>
    <recommendedName>
        <fullName evidence="1">non-specific serine/threonine protein kinase</fullName>
        <ecNumber evidence="1">2.7.11.1</ecNumber>
    </recommendedName>
</protein>
<keyword evidence="5 11" id="KW-0418">Kinase</keyword>
<evidence type="ECO:0000256" key="9">
    <source>
        <dbReference type="SAM" id="MobiDB-lite"/>
    </source>
</evidence>
<evidence type="ECO:0000256" key="8">
    <source>
        <dbReference type="ARBA" id="ARBA00048679"/>
    </source>
</evidence>
<dbReference type="GO" id="GO:0005524">
    <property type="term" value="F:ATP binding"/>
    <property type="evidence" value="ECO:0007669"/>
    <property type="project" value="UniProtKB-KW"/>
</dbReference>
<comment type="catalytic activity">
    <reaction evidence="8">
        <text>L-seryl-[protein] + ATP = O-phospho-L-seryl-[protein] + ADP + H(+)</text>
        <dbReference type="Rhea" id="RHEA:17989"/>
        <dbReference type="Rhea" id="RHEA-COMP:9863"/>
        <dbReference type="Rhea" id="RHEA-COMP:11604"/>
        <dbReference type="ChEBI" id="CHEBI:15378"/>
        <dbReference type="ChEBI" id="CHEBI:29999"/>
        <dbReference type="ChEBI" id="CHEBI:30616"/>
        <dbReference type="ChEBI" id="CHEBI:83421"/>
        <dbReference type="ChEBI" id="CHEBI:456216"/>
        <dbReference type="EC" id="2.7.11.1"/>
    </reaction>
</comment>
<dbReference type="AlphaFoldDB" id="A0A7R8ALM1"/>
<accession>A0A7R8ALM1</accession>
<keyword evidence="2" id="KW-0723">Serine/threonine-protein kinase</keyword>
<dbReference type="InterPro" id="IPR008271">
    <property type="entry name" value="Ser/Thr_kinase_AS"/>
</dbReference>
<evidence type="ECO:0000256" key="3">
    <source>
        <dbReference type="ARBA" id="ARBA00022679"/>
    </source>
</evidence>